<feature type="binding site" evidence="9">
    <location>
        <position position="154"/>
    </location>
    <ligand>
        <name>a ribonucleoside 5'-phosphate</name>
        <dbReference type="ChEBI" id="CHEBI:58043"/>
    </ligand>
</feature>
<accession>A0A078ARW7</accession>
<proteinExistence type="inferred from homology"/>
<comment type="catalytic activity">
    <reaction evidence="8 9">
        <text>UMP + ATP = UDP + ADP</text>
        <dbReference type="Rhea" id="RHEA:24400"/>
        <dbReference type="ChEBI" id="CHEBI:30616"/>
        <dbReference type="ChEBI" id="CHEBI:57865"/>
        <dbReference type="ChEBI" id="CHEBI:58223"/>
        <dbReference type="ChEBI" id="CHEBI:456216"/>
        <dbReference type="EC" id="2.7.4.14"/>
    </reaction>
</comment>
<keyword evidence="4 9" id="KW-0418">Kinase</keyword>
<feature type="binding site" evidence="9">
    <location>
        <begin position="78"/>
        <end position="80"/>
    </location>
    <ligand>
        <name>a ribonucleoside 5'-phosphate</name>
        <dbReference type="ChEBI" id="CHEBI:58043"/>
    </ligand>
</feature>
<comment type="catalytic activity">
    <reaction evidence="9">
        <text>dCMP + ATP = dCDP + ADP</text>
        <dbReference type="Rhea" id="RHEA:25094"/>
        <dbReference type="ChEBI" id="CHEBI:30616"/>
        <dbReference type="ChEBI" id="CHEBI:57566"/>
        <dbReference type="ChEBI" id="CHEBI:58593"/>
        <dbReference type="ChEBI" id="CHEBI:456216"/>
        <dbReference type="EC" id="2.7.4.14"/>
    </reaction>
</comment>
<dbReference type="InterPro" id="IPR027417">
    <property type="entry name" value="P-loop_NTPase"/>
</dbReference>
<dbReference type="Gene3D" id="3.40.50.300">
    <property type="entry name" value="P-loop containing nucleotide triphosphate hydrolases"/>
    <property type="match status" value="1"/>
</dbReference>
<feature type="binding site" evidence="9">
    <location>
        <position position="148"/>
    </location>
    <ligand>
        <name>ATP</name>
        <dbReference type="ChEBI" id="CHEBI:30616"/>
    </ligand>
</feature>
<dbReference type="GO" id="GO:0006207">
    <property type="term" value="P:'de novo' pyrimidine nucleobase biosynthetic process"/>
    <property type="evidence" value="ECO:0007669"/>
    <property type="project" value="InterPro"/>
</dbReference>
<protein>
    <recommendedName>
        <fullName evidence="9">UMP-CMP kinase</fullName>
        <ecNumber evidence="9">2.7.4.14</ecNumber>
    </recommendedName>
    <alternativeName>
        <fullName evidence="9">Deoxycytidylate kinase</fullName>
        <shortName evidence="9">CK</shortName>
        <shortName evidence="9">dCMP kinase</shortName>
    </alternativeName>
    <alternativeName>
        <fullName evidence="9">Uridine monophosphate/cytidine monophosphate kinase</fullName>
        <shortName evidence="9">UMP/CMP kinase</shortName>
        <shortName evidence="9">UMP/CMPK</shortName>
    </alternativeName>
</protein>
<dbReference type="NCBIfam" id="TIGR01359">
    <property type="entry name" value="UMP_CMP_kin_fam"/>
    <property type="match status" value="1"/>
</dbReference>
<dbReference type="PANTHER" id="PTHR23359">
    <property type="entry name" value="NUCLEOTIDE KINASE"/>
    <property type="match status" value="1"/>
</dbReference>
<comment type="domain">
    <text evidence="9">Consists of three domains, a large central CORE domain and two small peripheral domains, NMPbind and LID, which undergo movements during catalysis. The LID domain closes over the site of phosphoryl transfer upon ATP binding. Assembling and dissambling the active center during each catalytic cycle provides an effective means to prevent ATP hydrolysis.</text>
</comment>
<dbReference type="CDD" id="cd01428">
    <property type="entry name" value="ADK"/>
    <property type="match status" value="1"/>
</dbReference>
<evidence type="ECO:0000256" key="4">
    <source>
        <dbReference type="ARBA" id="ARBA00022777"/>
    </source>
</evidence>
<dbReference type="PROSITE" id="PS00113">
    <property type="entry name" value="ADENYLATE_KINASE"/>
    <property type="match status" value="1"/>
</dbReference>
<keyword evidence="2 9" id="KW-0808">Transferase</keyword>
<keyword evidence="5 9" id="KW-0067">ATP-binding</keyword>
<dbReference type="GO" id="GO:0006221">
    <property type="term" value="P:pyrimidine nucleotide biosynthetic process"/>
    <property type="evidence" value="ECO:0007669"/>
    <property type="project" value="UniProtKB-UniRule"/>
</dbReference>
<name>A0A078ARW7_STYLE</name>
<keyword evidence="7 9" id="KW-0539">Nucleus</keyword>
<dbReference type="AlphaFoldDB" id="A0A078ARW7"/>
<feature type="binding site" evidence="9">
    <location>
        <begin position="16"/>
        <end position="21"/>
    </location>
    <ligand>
        <name>ATP</name>
        <dbReference type="ChEBI" id="CHEBI:30616"/>
    </ligand>
</feature>
<dbReference type="HAMAP" id="MF_00235">
    <property type="entry name" value="Adenylate_kinase_Adk"/>
    <property type="match status" value="1"/>
</dbReference>
<dbReference type="Pfam" id="PF13207">
    <property type="entry name" value="AAA_17"/>
    <property type="match status" value="1"/>
</dbReference>
<feature type="region of interest" description="LID" evidence="9">
    <location>
        <begin position="147"/>
        <end position="157"/>
    </location>
</feature>
<keyword evidence="1 9" id="KW-0963">Cytoplasm</keyword>
<evidence type="ECO:0000256" key="6">
    <source>
        <dbReference type="ARBA" id="ARBA00022975"/>
    </source>
</evidence>
<dbReference type="EMBL" id="CCKQ01013281">
    <property type="protein sequence ID" value="CDW84919.1"/>
    <property type="molecule type" value="Genomic_DNA"/>
</dbReference>
<dbReference type="FunFam" id="3.40.50.300:FF:000315">
    <property type="entry name" value="Adenylate kinase 1"/>
    <property type="match status" value="1"/>
</dbReference>
<comment type="function">
    <text evidence="9">Catalyzes the phosphorylation of pyrimidine nucleoside monophosphates at the expense of ATP. Plays an important role in de novo pyrimidine nucleotide biosynthesis. Has preference for UMP and CMP as phosphate acceptors.</text>
</comment>
<keyword evidence="6 9" id="KW-0665">Pyrimidine biosynthesis</keyword>
<evidence type="ECO:0000313" key="10">
    <source>
        <dbReference type="EMBL" id="CDW84919.1"/>
    </source>
</evidence>
<evidence type="ECO:0000256" key="1">
    <source>
        <dbReference type="ARBA" id="ARBA00022490"/>
    </source>
</evidence>
<dbReference type="Proteomes" id="UP000039865">
    <property type="component" value="Unassembled WGS sequence"/>
</dbReference>
<dbReference type="GO" id="GO:0005737">
    <property type="term" value="C:cytoplasm"/>
    <property type="evidence" value="ECO:0007669"/>
    <property type="project" value="UniProtKB-SubCell"/>
</dbReference>
<reference evidence="10 11" key="1">
    <citation type="submission" date="2014-06" db="EMBL/GenBank/DDBJ databases">
        <authorList>
            <person name="Swart Estienne"/>
        </authorList>
    </citation>
    <scope>NUCLEOTIDE SEQUENCE [LARGE SCALE GENOMIC DNA]</scope>
    <source>
        <strain evidence="10 11">130c</strain>
    </source>
</reference>
<evidence type="ECO:0000256" key="5">
    <source>
        <dbReference type="ARBA" id="ARBA00022840"/>
    </source>
</evidence>
<dbReference type="GO" id="GO:0036431">
    <property type="term" value="F:dCMP kinase activity"/>
    <property type="evidence" value="ECO:0007669"/>
    <property type="project" value="RHEA"/>
</dbReference>
<dbReference type="InParanoid" id="A0A078ARW7"/>
<feature type="binding site" evidence="9">
    <location>
        <position position="165"/>
    </location>
    <ligand>
        <name>a ribonucleoside 5'-phosphate</name>
        <dbReference type="ChEBI" id="CHEBI:58043"/>
    </ligand>
</feature>
<evidence type="ECO:0000256" key="9">
    <source>
        <dbReference type="HAMAP-Rule" id="MF_03172"/>
    </source>
</evidence>
<comment type="subcellular location">
    <subcellularLocation>
        <location evidence="9">Cytoplasm</location>
    </subcellularLocation>
    <subcellularLocation>
        <location evidence="9">Nucleus</location>
    </subcellularLocation>
</comment>
<dbReference type="OMA" id="EQTMPVI"/>
<dbReference type="HAMAP" id="MF_03172">
    <property type="entry name" value="Adenylate_kinase_UMP_CMP_kin"/>
    <property type="match status" value="1"/>
</dbReference>
<dbReference type="GO" id="GO:0005634">
    <property type="term" value="C:nucleus"/>
    <property type="evidence" value="ECO:0007669"/>
    <property type="project" value="UniProtKB-SubCell"/>
</dbReference>
<dbReference type="PRINTS" id="PR00094">
    <property type="entry name" value="ADENYLTKNASE"/>
</dbReference>
<dbReference type="OrthoDB" id="442176at2759"/>
<comment type="similarity">
    <text evidence="9">Belongs to the adenylate kinase family. UMP-CMP kinase subfamily.</text>
</comment>
<comment type="subunit">
    <text evidence="9">Monomer.</text>
</comment>
<dbReference type="InterPro" id="IPR006266">
    <property type="entry name" value="UMP_CMP_kinase"/>
</dbReference>
<dbReference type="InterPro" id="IPR033690">
    <property type="entry name" value="Adenylat_kinase_CS"/>
</dbReference>
<dbReference type="InterPro" id="IPR000850">
    <property type="entry name" value="Adenylat/UMP-CMP_kin"/>
</dbReference>
<dbReference type="GO" id="GO:0033862">
    <property type="term" value="F:UMP kinase activity"/>
    <property type="evidence" value="ECO:0007669"/>
    <property type="project" value="RHEA"/>
</dbReference>
<feature type="binding site" evidence="9">
    <location>
        <position position="193"/>
    </location>
    <ligand>
        <name>ATP</name>
        <dbReference type="ChEBI" id="CHEBI:30616"/>
    </ligand>
</feature>
<evidence type="ECO:0000256" key="8">
    <source>
        <dbReference type="ARBA" id="ARBA00048116"/>
    </source>
</evidence>
<evidence type="ECO:0000256" key="7">
    <source>
        <dbReference type="ARBA" id="ARBA00023242"/>
    </source>
</evidence>
<dbReference type="GO" id="GO:0005524">
    <property type="term" value="F:ATP binding"/>
    <property type="evidence" value="ECO:0007669"/>
    <property type="project" value="UniProtKB-KW"/>
</dbReference>
<evidence type="ECO:0000256" key="2">
    <source>
        <dbReference type="ARBA" id="ARBA00022679"/>
    </source>
</evidence>
<dbReference type="SUPFAM" id="SSF52540">
    <property type="entry name" value="P-loop containing nucleoside triphosphate hydrolases"/>
    <property type="match status" value="1"/>
</dbReference>
<evidence type="ECO:0000256" key="3">
    <source>
        <dbReference type="ARBA" id="ARBA00022741"/>
    </source>
</evidence>
<keyword evidence="3 9" id="KW-0547">Nucleotide-binding</keyword>
<dbReference type="EC" id="2.7.4.14" evidence="9"/>
<organism evidence="10 11">
    <name type="scientific">Stylonychia lemnae</name>
    <name type="common">Ciliate</name>
    <dbReference type="NCBI Taxonomy" id="5949"/>
    <lineage>
        <taxon>Eukaryota</taxon>
        <taxon>Sar</taxon>
        <taxon>Alveolata</taxon>
        <taxon>Ciliophora</taxon>
        <taxon>Intramacronucleata</taxon>
        <taxon>Spirotrichea</taxon>
        <taxon>Stichotrichia</taxon>
        <taxon>Sporadotrichida</taxon>
        <taxon>Oxytrichidae</taxon>
        <taxon>Stylonychinae</taxon>
        <taxon>Stylonychia</taxon>
    </lineage>
</organism>
<dbReference type="GO" id="GO:0036430">
    <property type="term" value="F:CMP kinase activity"/>
    <property type="evidence" value="ECO:0007669"/>
    <property type="project" value="RHEA"/>
</dbReference>
<keyword evidence="11" id="KW-1185">Reference proteome</keyword>
<comment type="cofactor">
    <cofactor evidence="9">
        <name>Mg(2+)</name>
        <dbReference type="ChEBI" id="CHEBI:18420"/>
    </cofactor>
    <text evidence="9">Binds 1 Mg(2+) ion per monomer.</text>
</comment>
<comment type="catalytic activity">
    <reaction evidence="9">
        <text>CMP + ATP = CDP + ADP</text>
        <dbReference type="Rhea" id="RHEA:11600"/>
        <dbReference type="ChEBI" id="CHEBI:30616"/>
        <dbReference type="ChEBI" id="CHEBI:58069"/>
        <dbReference type="ChEBI" id="CHEBI:60377"/>
        <dbReference type="ChEBI" id="CHEBI:456216"/>
        <dbReference type="EC" id="2.7.4.14"/>
    </reaction>
</comment>
<feature type="binding site" evidence="9">
    <location>
        <begin position="107"/>
        <end position="110"/>
    </location>
    <ligand>
        <name>a ribonucleoside 5'-phosphate</name>
        <dbReference type="ChEBI" id="CHEBI:58043"/>
    </ligand>
</feature>
<feature type="binding site" evidence="9">
    <location>
        <position position="42"/>
    </location>
    <ligand>
        <name>a ribonucleoside 5'-phosphate</name>
        <dbReference type="ChEBI" id="CHEBI:58043"/>
    </ligand>
</feature>
<gene>
    <name evidence="10" type="primary">Contig2682.g2879</name>
    <name evidence="10" type="ORF">STYLEM_13988</name>
</gene>
<feature type="binding site" evidence="9">
    <location>
        <position position="114"/>
    </location>
    <ligand>
        <name>CMP</name>
        <dbReference type="ChEBI" id="CHEBI:60377"/>
    </ligand>
</feature>
<sequence>MVDTKPVVFFVLGGPGSGKGTQCAKMVDQYGFAHLSAGDLLREEVILLFHFISLIDQKQRDSGSETAQLINQYIVEGKIVPVEITCQLLKKGMEKKGWAEKRFLIDGFPRNQDNFDGWDRVMGDLVEVPFVLFFDADEETMINRIMERSKTSGRNDDNIESLKKRFDTFKKETMPIVDLFDSNGKTQKINALRTIDEVFEDVKKAFEPYL</sequence>
<dbReference type="FunCoup" id="A0A078ARW7">
    <property type="interactions" value="306"/>
</dbReference>
<evidence type="ECO:0000313" key="11">
    <source>
        <dbReference type="Proteomes" id="UP000039865"/>
    </source>
</evidence>
<comment type="caution">
    <text evidence="9">Lacks conserved residue(s) required for the propagation of feature annotation.</text>
</comment>